<evidence type="ECO:0000256" key="1">
    <source>
        <dbReference type="SAM" id="MobiDB-lite"/>
    </source>
</evidence>
<accession>A0A3P8C8T7</accession>
<name>A0A3P8C8T7_9TREM</name>
<dbReference type="AlphaFoldDB" id="A0A3P8C8T7"/>
<dbReference type="Proteomes" id="UP000269396">
    <property type="component" value="Unassembled WGS sequence"/>
</dbReference>
<evidence type="ECO:0000313" key="2">
    <source>
        <dbReference type="EMBL" id="VDO84578.1"/>
    </source>
</evidence>
<dbReference type="EMBL" id="UZAL01002760">
    <property type="protein sequence ID" value="VDO84578.1"/>
    <property type="molecule type" value="Genomic_DNA"/>
</dbReference>
<feature type="region of interest" description="Disordered" evidence="1">
    <location>
        <begin position="17"/>
        <end position="50"/>
    </location>
</feature>
<feature type="compositionally biased region" description="Basic and acidic residues" evidence="1">
    <location>
        <begin position="34"/>
        <end position="43"/>
    </location>
</feature>
<reference evidence="2 3" key="1">
    <citation type="submission" date="2018-11" db="EMBL/GenBank/DDBJ databases">
        <authorList>
            <consortium name="Pathogen Informatics"/>
        </authorList>
    </citation>
    <scope>NUCLEOTIDE SEQUENCE [LARGE SCALE GENOMIC DNA]</scope>
    <source>
        <strain>Denwood</strain>
        <strain evidence="3">Zambia</strain>
    </source>
</reference>
<keyword evidence="3" id="KW-1185">Reference proteome</keyword>
<protein>
    <submittedName>
        <fullName evidence="2">Uncharacterized protein</fullName>
    </submittedName>
</protein>
<organism evidence="2 3">
    <name type="scientific">Schistosoma mattheei</name>
    <dbReference type="NCBI Taxonomy" id="31246"/>
    <lineage>
        <taxon>Eukaryota</taxon>
        <taxon>Metazoa</taxon>
        <taxon>Spiralia</taxon>
        <taxon>Lophotrochozoa</taxon>
        <taxon>Platyhelminthes</taxon>
        <taxon>Trematoda</taxon>
        <taxon>Digenea</taxon>
        <taxon>Strigeidida</taxon>
        <taxon>Schistosomatoidea</taxon>
        <taxon>Schistosomatidae</taxon>
        <taxon>Schistosoma</taxon>
    </lineage>
</organism>
<gene>
    <name evidence="2" type="ORF">SMTD_LOCUS2142</name>
</gene>
<sequence length="122" mass="13993">MNGSCLTNRTVNISPQPIISNSLLDNDNEEDEENKGNLQKESKITSTRQQQQMLELIQSHNQTDMDTTNSVFVDDTNFNGNDLNKTQTLDNPNEIQTMKGKIRKFIALFFLFQYNLSCKSKK</sequence>
<proteinExistence type="predicted"/>
<evidence type="ECO:0000313" key="3">
    <source>
        <dbReference type="Proteomes" id="UP000269396"/>
    </source>
</evidence>